<evidence type="ECO:0000256" key="1">
    <source>
        <dbReference type="ARBA" id="ARBA00004606"/>
    </source>
</evidence>
<evidence type="ECO:0000256" key="6">
    <source>
        <dbReference type="ARBA" id="ARBA00022692"/>
    </source>
</evidence>
<dbReference type="GO" id="GO:0006004">
    <property type="term" value="P:fucose metabolic process"/>
    <property type="evidence" value="ECO:0007669"/>
    <property type="project" value="UniProtKB-KW"/>
</dbReference>
<dbReference type="RefSeq" id="XP_021292834.1">
    <property type="nucleotide sequence ID" value="XM_021437159.1"/>
</dbReference>
<keyword evidence="8 14" id="KW-1133">Transmembrane helix</keyword>
<dbReference type="GO" id="GO:0016020">
    <property type="term" value="C:membrane"/>
    <property type="evidence" value="ECO:0007669"/>
    <property type="project" value="UniProtKB-SubCell"/>
</dbReference>
<dbReference type="InterPro" id="IPR019378">
    <property type="entry name" value="GDP-Fuc_O-FucTrfase"/>
</dbReference>
<keyword evidence="9 14" id="KW-0472">Membrane</keyword>
<dbReference type="GeneID" id="110423054"/>
<evidence type="ECO:0000256" key="2">
    <source>
        <dbReference type="ARBA" id="ARBA00004881"/>
    </source>
</evidence>
<dbReference type="FunFam" id="3.40.50.11350:FF:000011">
    <property type="entry name" value="O-fucosyltransferase 28"/>
    <property type="match status" value="1"/>
</dbReference>
<organism evidence="15 16">
    <name type="scientific">Herrania umbratica</name>
    <dbReference type="NCBI Taxonomy" id="108875"/>
    <lineage>
        <taxon>Eukaryota</taxon>
        <taxon>Viridiplantae</taxon>
        <taxon>Streptophyta</taxon>
        <taxon>Embryophyta</taxon>
        <taxon>Tracheophyta</taxon>
        <taxon>Spermatophyta</taxon>
        <taxon>Magnoliopsida</taxon>
        <taxon>eudicotyledons</taxon>
        <taxon>Gunneridae</taxon>
        <taxon>Pentapetalae</taxon>
        <taxon>rosids</taxon>
        <taxon>malvids</taxon>
        <taxon>Malvales</taxon>
        <taxon>Malvaceae</taxon>
        <taxon>Byttnerioideae</taxon>
        <taxon>Herrania</taxon>
    </lineage>
</organism>
<comment type="subcellular location">
    <subcellularLocation>
        <location evidence="1">Membrane</location>
        <topology evidence="1">Single-pass type II membrane protein</topology>
    </subcellularLocation>
</comment>
<evidence type="ECO:0000313" key="16">
    <source>
        <dbReference type="RefSeq" id="XP_021292834.1"/>
    </source>
</evidence>
<gene>
    <name evidence="16" type="primary">LOC110423054</name>
</gene>
<keyword evidence="15" id="KW-1185">Reference proteome</keyword>
<dbReference type="Pfam" id="PF10250">
    <property type="entry name" value="O-FucT"/>
    <property type="match status" value="1"/>
</dbReference>
<keyword evidence="11" id="KW-0294">Fucose metabolism</keyword>
<evidence type="ECO:0000256" key="10">
    <source>
        <dbReference type="ARBA" id="ARBA00023180"/>
    </source>
</evidence>
<name>A0A6J1B2J4_9ROSI</name>
<evidence type="ECO:0000256" key="12">
    <source>
        <dbReference type="ARBA" id="ARBA00023277"/>
    </source>
</evidence>
<dbReference type="CDD" id="cd11299">
    <property type="entry name" value="O-FucT_plant"/>
    <property type="match status" value="1"/>
</dbReference>
<protein>
    <recommendedName>
        <fullName evidence="13">O-fucosyltransferase family protein</fullName>
    </recommendedName>
</protein>
<evidence type="ECO:0000256" key="13">
    <source>
        <dbReference type="ARBA" id="ARBA00030350"/>
    </source>
</evidence>
<sequence length="531" mass="60884">MGMEDLKHDVEEGKAFVRIEMKDKRCGKVEYFKSSIGDISPEKLKNLVTGLVRLDKLKSMMIPKSPGFEQVKLLTLGITAMMLFLWVFALQLALLGQTIGPKAFKLEPPPYFPSPRVYKNEGYLMASSNGGLNQMRAGICDMVAIARFLNLTLVVPDLDKTSFWHDSSQFKDIWDVDYFIKSLSDEVRIIKQLPPRLRKKVQRYALYSMPPVSWSNMSYYYNTVLPRFQKYEVVRFTKTDTRLGNNLPVEVQKMRCTVNYKALRFTPAIEEVGKKIIRILRDKGPFLVLHLRYEMDMLSFSGCTEGCNETEVEELTRMRYAIPWWKEKEIDPKSKREAGLCPLTPEETAIALRAFGINPNIQIYIAAGDIYGGERRLASLRAFYPNLVKKETLLPPSDLKPFQNYSNQMAALDYLVSIDSDIFLPTYGGNMAKLVEGHRRFLGYKRTISLDRLVLISLIDQYKNGTLSWSEFSQSVKAAHANRMGNPSQRLQFPGKPKQEDYFYTNPQECLPPLAVTTNDRNNVEDRGQLS</sequence>
<evidence type="ECO:0000256" key="4">
    <source>
        <dbReference type="ARBA" id="ARBA00022676"/>
    </source>
</evidence>
<comment type="pathway">
    <text evidence="2">Glycan metabolism.</text>
</comment>
<keyword evidence="5" id="KW-0808">Transferase</keyword>
<evidence type="ECO:0000256" key="9">
    <source>
        <dbReference type="ARBA" id="ARBA00023136"/>
    </source>
</evidence>
<evidence type="ECO:0000256" key="11">
    <source>
        <dbReference type="ARBA" id="ARBA00023253"/>
    </source>
</evidence>
<keyword evidence="10" id="KW-0325">Glycoprotein</keyword>
<evidence type="ECO:0000313" key="15">
    <source>
        <dbReference type="Proteomes" id="UP000504621"/>
    </source>
</evidence>
<keyword evidence="4" id="KW-0328">Glycosyltransferase</keyword>
<dbReference type="GO" id="GO:0005737">
    <property type="term" value="C:cytoplasm"/>
    <property type="evidence" value="ECO:0007669"/>
    <property type="project" value="TreeGrafter"/>
</dbReference>
<evidence type="ECO:0000256" key="3">
    <source>
        <dbReference type="ARBA" id="ARBA00007737"/>
    </source>
</evidence>
<reference evidence="16" key="1">
    <citation type="submission" date="2025-08" db="UniProtKB">
        <authorList>
            <consortium name="RefSeq"/>
        </authorList>
    </citation>
    <scope>IDENTIFICATION</scope>
    <source>
        <tissue evidence="16">Leaf</tissue>
    </source>
</reference>
<evidence type="ECO:0000256" key="7">
    <source>
        <dbReference type="ARBA" id="ARBA00022968"/>
    </source>
</evidence>
<comment type="similarity">
    <text evidence="3">Belongs to the glycosyltransferase GT106 family.</text>
</comment>
<dbReference type="InterPro" id="IPR024709">
    <property type="entry name" value="FucosylTrfase_pln"/>
</dbReference>
<proteinExistence type="inferred from homology"/>
<dbReference type="PANTHER" id="PTHR31741:SF45">
    <property type="entry name" value="O-FUCOSYLTRANSFERASE FAMILY PROTEIN"/>
    <property type="match status" value="1"/>
</dbReference>
<feature type="transmembrane region" description="Helical" evidence="14">
    <location>
        <begin position="73"/>
        <end position="95"/>
    </location>
</feature>
<evidence type="ECO:0000256" key="14">
    <source>
        <dbReference type="SAM" id="Phobius"/>
    </source>
</evidence>
<accession>A0A6J1B2J4</accession>
<keyword evidence="7" id="KW-0735">Signal-anchor</keyword>
<dbReference type="Proteomes" id="UP000504621">
    <property type="component" value="Unplaced"/>
</dbReference>
<dbReference type="AlphaFoldDB" id="A0A6J1B2J4"/>
<evidence type="ECO:0000256" key="8">
    <source>
        <dbReference type="ARBA" id="ARBA00022989"/>
    </source>
</evidence>
<dbReference type="OrthoDB" id="1874781at2759"/>
<evidence type="ECO:0000256" key="5">
    <source>
        <dbReference type="ARBA" id="ARBA00022679"/>
    </source>
</evidence>
<dbReference type="GO" id="GO:0016757">
    <property type="term" value="F:glycosyltransferase activity"/>
    <property type="evidence" value="ECO:0007669"/>
    <property type="project" value="UniProtKB-KW"/>
</dbReference>
<keyword evidence="6 14" id="KW-0812">Transmembrane</keyword>
<keyword evidence="12" id="KW-0119">Carbohydrate metabolism</keyword>
<dbReference type="PANTHER" id="PTHR31741">
    <property type="entry name" value="OS02G0726500 PROTEIN-RELATED"/>
    <property type="match status" value="1"/>
</dbReference>